<proteinExistence type="predicted"/>
<reference evidence="2" key="1">
    <citation type="journal article" date="2022" name="Mol. Ecol. Resour.">
        <title>The genomes of chicory, endive, great burdock and yacon provide insights into Asteraceae palaeo-polyploidization history and plant inulin production.</title>
        <authorList>
            <person name="Fan W."/>
            <person name="Wang S."/>
            <person name="Wang H."/>
            <person name="Wang A."/>
            <person name="Jiang F."/>
            <person name="Liu H."/>
            <person name="Zhao H."/>
            <person name="Xu D."/>
            <person name="Zhang Y."/>
        </authorList>
    </citation>
    <scope>NUCLEOTIDE SEQUENCE [LARGE SCALE GENOMIC DNA]</scope>
    <source>
        <strain evidence="2">cv. Niubang</strain>
    </source>
</reference>
<evidence type="ECO:0000313" key="2">
    <source>
        <dbReference type="Proteomes" id="UP001055879"/>
    </source>
</evidence>
<gene>
    <name evidence="1" type="ORF">L6452_01993</name>
</gene>
<dbReference type="EMBL" id="CM042047">
    <property type="protein sequence ID" value="KAI3770846.1"/>
    <property type="molecule type" value="Genomic_DNA"/>
</dbReference>
<comment type="caution">
    <text evidence="1">The sequence shown here is derived from an EMBL/GenBank/DDBJ whole genome shotgun (WGS) entry which is preliminary data.</text>
</comment>
<reference evidence="1 2" key="2">
    <citation type="journal article" date="2022" name="Mol. Ecol. Resour.">
        <title>The genomes of chicory, endive, great burdock and yacon provide insights into Asteraceae paleo-polyploidization history and plant inulin production.</title>
        <authorList>
            <person name="Fan W."/>
            <person name="Wang S."/>
            <person name="Wang H."/>
            <person name="Wang A."/>
            <person name="Jiang F."/>
            <person name="Liu H."/>
            <person name="Zhao H."/>
            <person name="Xu D."/>
            <person name="Zhang Y."/>
        </authorList>
    </citation>
    <scope>NUCLEOTIDE SEQUENCE [LARGE SCALE GENOMIC DNA]</scope>
    <source>
        <strain evidence="2">cv. Niubang</strain>
    </source>
</reference>
<organism evidence="1 2">
    <name type="scientific">Arctium lappa</name>
    <name type="common">Greater burdock</name>
    <name type="synonym">Lappa major</name>
    <dbReference type="NCBI Taxonomy" id="4217"/>
    <lineage>
        <taxon>Eukaryota</taxon>
        <taxon>Viridiplantae</taxon>
        <taxon>Streptophyta</taxon>
        <taxon>Embryophyta</taxon>
        <taxon>Tracheophyta</taxon>
        <taxon>Spermatophyta</taxon>
        <taxon>Magnoliopsida</taxon>
        <taxon>eudicotyledons</taxon>
        <taxon>Gunneridae</taxon>
        <taxon>Pentapetalae</taxon>
        <taxon>asterids</taxon>
        <taxon>campanulids</taxon>
        <taxon>Asterales</taxon>
        <taxon>Asteraceae</taxon>
        <taxon>Carduoideae</taxon>
        <taxon>Cardueae</taxon>
        <taxon>Arctiinae</taxon>
        <taxon>Arctium</taxon>
    </lineage>
</organism>
<evidence type="ECO:0000313" key="1">
    <source>
        <dbReference type="EMBL" id="KAI3770846.1"/>
    </source>
</evidence>
<keyword evidence="2" id="KW-1185">Reference proteome</keyword>
<dbReference type="Proteomes" id="UP001055879">
    <property type="component" value="Linkage Group LG01"/>
</dbReference>
<sequence length="72" mass="7717">MFIAISPTPLINAINVGEGKNVVTLCLSTMSSIVLVPVGVFTETAALHFEVELGCKIGMFLLALAMMFPLQY</sequence>
<name>A0ACB9FJG5_ARCLA</name>
<protein>
    <submittedName>
        <fullName evidence="1">Uncharacterized protein</fullName>
    </submittedName>
</protein>
<accession>A0ACB9FJG5</accession>